<feature type="chain" id="PRO_5019511464" evidence="3">
    <location>
        <begin position="23"/>
        <end position="414"/>
    </location>
</feature>
<dbReference type="RefSeq" id="WP_127747540.1">
    <property type="nucleotide sequence ID" value="NZ_CP033219.1"/>
</dbReference>
<comment type="similarity">
    <text evidence="2">Belongs to the bacterial solute-binding protein 1 family.</text>
</comment>
<organism evidence="4 5">
    <name type="scientific">Parasedimentitalea marina</name>
    <dbReference type="NCBI Taxonomy" id="2483033"/>
    <lineage>
        <taxon>Bacteria</taxon>
        <taxon>Pseudomonadati</taxon>
        <taxon>Pseudomonadota</taxon>
        <taxon>Alphaproteobacteria</taxon>
        <taxon>Rhodobacterales</taxon>
        <taxon>Paracoccaceae</taxon>
        <taxon>Parasedimentitalea</taxon>
    </lineage>
</organism>
<dbReference type="SUPFAM" id="SSF53850">
    <property type="entry name" value="Periplasmic binding protein-like II"/>
    <property type="match status" value="1"/>
</dbReference>
<dbReference type="PANTHER" id="PTHR43649:SF12">
    <property type="entry name" value="DIACETYLCHITOBIOSE BINDING PROTEIN DASA"/>
    <property type="match status" value="1"/>
</dbReference>
<dbReference type="AlphaFoldDB" id="A0A3T0MYZ9"/>
<proteinExistence type="inferred from homology"/>
<dbReference type="PANTHER" id="PTHR43649">
    <property type="entry name" value="ARABINOSE-BINDING PROTEIN-RELATED"/>
    <property type="match status" value="1"/>
</dbReference>
<protein>
    <submittedName>
        <fullName evidence="4">Extracellular solute-binding protein</fullName>
    </submittedName>
</protein>
<dbReference type="Pfam" id="PF01547">
    <property type="entry name" value="SBP_bac_1"/>
    <property type="match status" value="1"/>
</dbReference>
<evidence type="ECO:0000313" key="4">
    <source>
        <dbReference type="EMBL" id="AZV76998.1"/>
    </source>
</evidence>
<comment type="subcellular location">
    <subcellularLocation>
        <location evidence="1">Periplasm</location>
    </subcellularLocation>
</comment>
<dbReference type="Proteomes" id="UP000283063">
    <property type="component" value="Chromosome"/>
</dbReference>
<evidence type="ECO:0000256" key="2">
    <source>
        <dbReference type="ARBA" id="ARBA00008520"/>
    </source>
</evidence>
<gene>
    <name evidence="4" type="ORF">EBB79_03200</name>
</gene>
<dbReference type="KEGG" id="sedi:EBB79_03200"/>
<dbReference type="OrthoDB" id="7532544at2"/>
<keyword evidence="3" id="KW-0732">Signal</keyword>
<reference evidence="4 5" key="1">
    <citation type="submission" date="2018-10" db="EMBL/GenBank/DDBJ databases">
        <title>Parasedimentitalea marina sp. nov., a psychrophilic bacterium isolated from deep seawater of the New Britain Trench.</title>
        <authorList>
            <person name="Cao J."/>
        </authorList>
    </citation>
    <scope>NUCLEOTIDE SEQUENCE [LARGE SCALE GENOMIC DNA]</scope>
    <source>
        <strain evidence="4 5">W43</strain>
    </source>
</reference>
<dbReference type="GO" id="GO:0042597">
    <property type="term" value="C:periplasmic space"/>
    <property type="evidence" value="ECO:0007669"/>
    <property type="project" value="UniProtKB-SubCell"/>
</dbReference>
<evidence type="ECO:0000313" key="5">
    <source>
        <dbReference type="Proteomes" id="UP000283063"/>
    </source>
</evidence>
<keyword evidence="5" id="KW-1185">Reference proteome</keyword>
<accession>A0A3T0MYZ9</accession>
<dbReference type="EMBL" id="CP033219">
    <property type="protein sequence ID" value="AZV76998.1"/>
    <property type="molecule type" value="Genomic_DNA"/>
</dbReference>
<sequence>MFLRKIAATTAFMGLMGSAAYAAGCGPEGQSIRILASDFPAIHAVVGAAQANCGAAAAEFKPNHTTEARQIMNAALTPNPAEYTSVIVANSTLTQLMNDGLVRPLNDLVEKYGEHIKPNQLITIDGKVMAIAFMANSQHLFARKDVLEEAGVGTIPATYEEVLSAAEKIRAAGIMDYPVTMNMKMGWNIGEMFNMVYLGHGGDLFKPGSAEPNVNNAQGIATLNMLKALTEYANPDILTYASNETQGAWEAGEAALGIMWGSRGSPILDDEGSTKEITSNTVLAAAPAVGGGSIPSATLWWDGITISANVSDEEAEATFAALASALTPELVAAHNDDAVWLLEGFKPGPAAAGVAATARGGAKPYPMIPYIGIMHGALGAELSDFLKGSESAEQALADVEAAYVTAAKEAGFLQ</sequence>
<evidence type="ECO:0000256" key="1">
    <source>
        <dbReference type="ARBA" id="ARBA00004418"/>
    </source>
</evidence>
<evidence type="ECO:0000256" key="3">
    <source>
        <dbReference type="SAM" id="SignalP"/>
    </source>
</evidence>
<name>A0A3T0MYZ9_9RHOB</name>
<feature type="signal peptide" evidence="3">
    <location>
        <begin position="1"/>
        <end position="22"/>
    </location>
</feature>
<dbReference type="InterPro" id="IPR050490">
    <property type="entry name" value="Bact_solute-bd_prot1"/>
</dbReference>
<dbReference type="Gene3D" id="3.40.190.10">
    <property type="entry name" value="Periplasmic binding protein-like II"/>
    <property type="match status" value="2"/>
</dbReference>
<dbReference type="InterPro" id="IPR006059">
    <property type="entry name" value="SBP"/>
</dbReference>